<comment type="caution">
    <text evidence="1">The sequence shown here is derived from an EMBL/GenBank/DDBJ whole genome shotgun (WGS) entry which is preliminary data.</text>
</comment>
<name>A0A090S1I0_9VIBR</name>
<organism evidence="1 2">
    <name type="scientific">Vibrio maritimus</name>
    <dbReference type="NCBI Taxonomy" id="990268"/>
    <lineage>
        <taxon>Bacteria</taxon>
        <taxon>Pseudomonadati</taxon>
        <taxon>Pseudomonadota</taxon>
        <taxon>Gammaproteobacteria</taxon>
        <taxon>Vibrionales</taxon>
        <taxon>Vibrionaceae</taxon>
        <taxon>Vibrio</taxon>
    </lineage>
</organism>
<dbReference type="EMBL" id="BBMR01000005">
    <property type="protein sequence ID" value="GAL20354.1"/>
    <property type="molecule type" value="Genomic_DNA"/>
</dbReference>
<protein>
    <submittedName>
        <fullName evidence="1">Uncharacterized protein</fullName>
    </submittedName>
</protein>
<reference evidence="1 2" key="1">
    <citation type="submission" date="2014-09" db="EMBL/GenBank/DDBJ databases">
        <title>Vibrio maritimus JCM 19235. (C45) whole genome shotgun sequence.</title>
        <authorList>
            <person name="Sawabe T."/>
            <person name="Meirelles P."/>
            <person name="Nakanishi M."/>
            <person name="Sayaka M."/>
            <person name="Hattori M."/>
            <person name="Ohkuma M."/>
        </authorList>
    </citation>
    <scope>NUCLEOTIDE SEQUENCE [LARGE SCALE GENOMIC DNA]</scope>
    <source>
        <strain evidence="2">JCM19235</strain>
    </source>
</reference>
<keyword evidence="2" id="KW-1185">Reference proteome</keyword>
<accession>A0A090S1I0</accession>
<evidence type="ECO:0000313" key="2">
    <source>
        <dbReference type="Proteomes" id="UP000029228"/>
    </source>
</evidence>
<gene>
    <name evidence="1" type="ORF">JCM19235_4554</name>
</gene>
<dbReference type="Proteomes" id="UP000029228">
    <property type="component" value="Unassembled WGS sequence"/>
</dbReference>
<dbReference type="AlphaFoldDB" id="A0A090S1I0"/>
<proteinExistence type="predicted"/>
<evidence type="ECO:0000313" key="1">
    <source>
        <dbReference type="EMBL" id="GAL20354.1"/>
    </source>
</evidence>
<sequence length="38" mass="4347">MNLIKNTPILDNDITRFDDALEAFVRLFAKHLTTTANL</sequence>
<reference evidence="1 2" key="2">
    <citation type="submission" date="2014-09" db="EMBL/GenBank/DDBJ databases">
        <authorList>
            <consortium name="NBRP consortium"/>
            <person name="Sawabe T."/>
            <person name="Meirelles P."/>
            <person name="Nakanishi M."/>
            <person name="Sayaka M."/>
            <person name="Hattori M."/>
            <person name="Ohkuma M."/>
        </authorList>
    </citation>
    <scope>NUCLEOTIDE SEQUENCE [LARGE SCALE GENOMIC DNA]</scope>
    <source>
        <strain evidence="2">JCM19235</strain>
    </source>
</reference>